<keyword evidence="2" id="KW-1185">Reference proteome</keyword>
<gene>
    <name evidence="1" type="ORF">RchiOBHm_Chr2g0140171</name>
</gene>
<dbReference type="AlphaFoldDB" id="A0A2P6RXB2"/>
<evidence type="ECO:0000313" key="1">
    <source>
        <dbReference type="EMBL" id="PRQ51065.1"/>
    </source>
</evidence>
<organism evidence="1 2">
    <name type="scientific">Rosa chinensis</name>
    <name type="common">China rose</name>
    <dbReference type="NCBI Taxonomy" id="74649"/>
    <lineage>
        <taxon>Eukaryota</taxon>
        <taxon>Viridiplantae</taxon>
        <taxon>Streptophyta</taxon>
        <taxon>Embryophyta</taxon>
        <taxon>Tracheophyta</taxon>
        <taxon>Spermatophyta</taxon>
        <taxon>Magnoliopsida</taxon>
        <taxon>eudicotyledons</taxon>
        <taxon>Gunneridae</taxon>
        <taxon>Pentapetalae</taxon>
        <taxon>rosids</taxon>
        <taxon>fabids</taxon>
        <taxon>Rosales</taxon>
        <taxon>Rosaceae</taxon>
        <taxon>Rosoideae</taxon>
        <taxon>Rosoideae incertae sedis</taxon>
        <taxon>Rosa</taxon>
    </lineage>
</organism>
<reference evidence="1 2" key="1">
    <citation type="journal article" date="2018" name="Nat. Genet.">
        <title>The Rosa genome provides new insights in the design of modern roses.</title>
        <authorList>
            <person name="Bendahmane M."/>
        </authorList>
    </citation>
    <scope>NUCLEOTIDE SEQUENCE [LARGE SCALE GENOMIC DNA]</scope>
    <source>
        <strain evidence="2">cv. Old Blush</strain>
    </source>
</reference>
<accession>A0A2P6RXB2</accession>
<proteinExistence type="predicted"/>
<sequence length="146" mass="16416">MFSMVTGLINYGQQTVWAARCIGQSFMITLSHTNSLPRGFMLAISPYHNGVGRRGLCPGLHTLCALSALGRRRVPKWSQPPSGRMKLSVIGRVFGWQHSGKADLISIIWLRVSIYFPVCHHLCKANRIAKSALFAIWCMVEYIFFC</sequence>
<dbReference type="EMBL" id="PDCK01000040">
    <property type="protein sequence ID" value="PRQ51065.1"/>
    <property type="molecule type" value="Genomic_DNA"/>
</dbReference>
<name>A0A2P6RXB2_ROSCH</name>
<dbReference type="STRING" id="74649.A0A2P6RXB2"/>
<protein>
    <submittedName>
        <fullName evidence="1">Uncharacterized protein</fullName>
    </submittedName>
</protein>
<dbReference type="Proteomes" id="UP000238479">
    <property type="component" value="Chromosome 2"/>
</dbReference>
<dbReference type="Gramene" id="PRQ51065">
    <property type="protein sequence ID" value="PRQ51065"/>
    <property type="gene ID" value="RchiOBHm_Chr2g0140171"/>
</dbReference>
<comment type="caution">
    <text evidence="1">The sequence shown here is derived from an EMBL/GenBank/DDBJ whole genome shotgun (WGS) entry which is preliminary data.</text>
</comment>
<evidence type="ECO:0000313" key="2">
    <source>
        <dbReference type="Proteomes" id="UP000238479"/>
    </source>
</evidence>